<keyword evidence="3" id="KW-0378">Hydrolase</keyword>
<keyword evidence="6" id="KW-1185">Reference proteome</keyword>
<gene>
    <name evidence="5" type="ORF">L2764_06600</name>
</gene>
<evidence type="ECO:0000256" key="3">
    <source>
        <dbReference type="ARBA" id="ARBA00022801"/>
    </source>
</evidence>
<dbReference type="PANTHER" id="PTHR33209:SF1">
    <property type="entry name" value="PEPTIDASE S49 DOMAIN-CONTAINING PROTEIN"/>
    <property type="match status" value="1"/>
</dbReference>
<accession>A0ABT0L9X5</accession>
<keyword evidence="2" id="KW-0645">Protease</keyword>
<evidence type="ECO:0000256" key="4">
    <source>
        <dbReference type="ARBA" id="ARBA00022825"/>
    </source>
</evidence>
<sequence>MARNLAHIANVAFNRPIALEPGYARVFYSVLASEIGIGRLIDGMTGEVLDSQGMIQLADSYSYEDQVTIDDNRDRYYKSVGGIAIIPVDGTLVHKFGYLQPRSGMTGYDGLISRIQFAIKDPSIKGILVDFDTPGGQVSGCFDAMDMIARLRSEKPIWSLGCDMHCSAGQALSSACSRRLITQTGGCRFGWCDDDAYQYGSIIRRSGS</sequence>
<name>A0ABT0L9X5_9GAMM</name>
<evidence type="ECO:0000256" key="2">
    <source>
        <dbReference type="ARBA" id="ARBA00022670"/>
    </source>
</evidence>
<dbReference type="Gene3D" id="3.90.226.10">
    <property type="entry name" value="2-enoyl-CoA Hydratase, Chain A, domain 1"/>
    <property type="match status" value="1"/>
</dbReference>
<comment type="similarity">
    <text evidence="1">Belongs to the peptidase S49 family.</text>
</comment>
<reference evidence="5 6" key="1">
    <citation type="submission" date="2022-01" db="EMBL/GenBank/DDBJ databases">
        <title>Whole genome-based taxonomy of the Shewanellaceae.</title>
        <authorList>
            <person name="Martin-Rodriguez A.J."/>
        </authorList>
    </citation>
    <scope>NUCLEOTIDE SEQUENCE [LARGE SCALE GENOMIC DNA]</scope>
    <source>
        <strain evidence="5 6">DSM 17177</strain>
    </source>
</reference>
<evidence type="ECO:0000313" key="6">
    <source>
        <dbReference type="Proteomes" id="UP001203423"/>
    </source>
</evidence>
<evidence type="ECO:0000313" key="5">
    <source>
        <dbReference type="EMBL" id="MCL1124152.1"/>
    </source>
</evidence>
<keyword evidence="4" id="KW-0720">Serine protease</keyword>
<dbReference type="InterPro" id="IPR029045">
    <property type="entry name" value="ClpP/crotonase-like_dom_sf"/>
</dbReference>
<dbReference type="Proteomes" id="UP001203423">
    <property type="component" value="Unassembled WGS sequence"/>
</dbReference>
<organism evidence="5 6">
    <name type="scientific">Shewanella surugensis</name>
    <dbReference type="NCBI Taxonomy" id="212020"/>
    <lineage>
        <taxon>Bacteria</taxon>
        <taxon>Pseudomonadati</taxon>
        <taxon>Pseudomonadota</taxon>
        <taxon>Gammaproteobacteria</taxon>
        <taxon>Alteromonadales</taxon>
        <taxon>Shewanellaceae</taxon>
        <taxon>Shewanella</taxon>
    </lineage>
</organism>
<protein>
    <recommendedName>
        <fullName evidence="7">S49 family peptidase</fullName>
    </recommendedName>
</protein>
<comment type="caution">
    <text evidence="5">The sequence shown here is derived from an EMBL/GenBank/DDBJ whole genome shotgun (WGS) entry which is preliminary data.</text>
</comment>
<dbReference type="SUPFAM" id="SSF52096">
    <property type="entry name" value="ClpP/crotonase"/>
    <property type="match status" value="1"/>
</dbReference>
<evidence type="ECO:0008006" key="7">
    <source>
        <dbReference type="Google" id="ProtNLM"/>
    </source>
</evidence>
<evidence type="ECO:0000256" key="1">
    <source>
        <dbReference type="ARBA" id="ARBA00008683"/>
    </source>
</evidence>
<proteinExistence type="inferred from homology"/>
<dbReference type="PANTHER" id="PTHR33209">
    <property type="entry name" value="PROTEASE 4"/>
    <property type="match status" value="1"/>
</dbReference>
<dbReference type="EMBL" id="JAKIKS010000018">
    <property type="protein sequence ID" value="MCL1124152.1"/>
    <property type="molecule type" value="Genomic_DNA"/>
</dbReference>